<evidence type="ECO:0000313" key="10">
    <source>
        <dbReference type="Proteomes" id="UP000052232"/>
    </source>
</evidence>
<evidence type="ECO:0008006" key="11">
    <source>
        <dbReference type="Google" id="ProtNLM"/>
    </source>
</evidence>
<keyword evidence="10" id="KW-1185">Reference proteome</keyword>
<dbReference type="GO" id="GO:0003677">
    <property type="term" value="F:DNA binding"/>
    <property type="evidence" value="ECO:0007669"/>
    <property type="project" value="InterPro"/>
</dbReference>
<dbReference type="Pfam" id="PF23639">
    <property type="entry name" value="DUF7146"/>
    <property type="match status" value="1"/>
</dbReference>
<dbReference type="STRING" id="1420583.V473_21450"/>
<dbReference type="GO" id="GO:0016779">
    <property type="term" value="F:nucleotidyltransferase activity"/>
    <property type="evidence" value="ECO:0007669"/>
    <property type="project" value="UniProtKB-KW"/>
</dbReference>
<evidence type="ECO:0000256" key="1">
    <source>
        <dbReference type="ARBA" id="ARBA00022478"/>
    </source>
</evidence>
<keyword evidence="2" id="KW-0639">Primosome</keyword>
<dbReference type="Proteomes" id="UP000052232">
    <property type="component" value="Unassembled WGS sequence"/>
</dbReference>
<feature type="domain" description="DUF7146" evidence="8">
    <location>
        <begin position="90"/>
        <end position="189"/>
    </location>
</feature>
<dbReference type="Pfam" id="PF13362">
    <property type="entry name" value="Toprim_3"/>
    <property type="match status" value="1"/>
</dbReference>
<dbReference type="PATRIC" id="fig|1420583.3.peg.4104"/>
<dbReference type="AlphaFoldDB" id="A0A0J7XMT6"/>
<dbReference type="GO" id="GO:0006269">
    <property type="term" value="P:DNA replication, synthesis of primer"/>
    <property type="evidence" value="ECO:0007669"/>
    <property type="project" value="UniProtKB-KW"/>
</dbReference>
<dbReference type="EMBL" id="JACT01000006">
    <property type="protein sequence ID" value="KMS52423.1"/>
    <property type="molecule type" value="Genomic_DNA"/>
</dbReference>
<reference evidence="9 10" key="1">
    <citation type="journal article" date="2015" name="G3 (Bethesda)">
        <title>Insights into Ongoing Evolution of the Hexachlorocyclohexane Catabolic Pathway from Comparative Genomics of Ten Sphingomonadaceae Strains.</title>
        <authorList>
            <person name="Pearce S.L."/>
            <person name="Oakeshott J.G."/>
            <person name="Pandey G."/>
        </authorList>
    </citation>
    <scope>NUCLEOTIDE SEQUENCE [LARGE SCALE GENOMIC DNA]</scope>
    <source>
        <strain evidence="9 10">LL01</strain>
    </source>
</reference>
<dbReference type="GO" id="GO:0008270">
    <property type="term" value="F:zinc ion binding"/>
    <property type="evidence" value="ECO:0007669"/>
    <property type="project" value="InterPro"/>
</dbReference>
<evidence type="ECO:0000259" key="8">
    <source>
        <dbReference type="Pfam" id="PF23639"/>
    </source>
</evidence>
<sequence>MPATIDAAVRAKQIVESLGGRWSGSRGECRCPAHDDHSPSLSVRLGTKAILFKCFAGCTSTDILKALDRQGLHDREPVHVEPRAPSRDLSGLARSLWQHSIPIAGTPAEAYLHARGLYAATPDLRFNPQTIIGKGKDRRSLPAMIAAVRNELGLVAVHRTFLDPTNILRRPFHKPKLALGLLGSGSVRFGEPDDVLGIAEGIEDALSAIDWFQLPVWAVLGAERYAHVGIPSHVKRVIVFGQRNKAAKICLKRAGVHLSGNGRRVEEWLPSEHDDWNDALRDRLARNAVPRTVIQTHPH</sequence>
<keyword evidence="6" id="KW-0804">Transcription</keyword>
<evidence type="ECO:0000256" key="4">
    <source>
        <dbReference type="ARBA" id="ARBA00022695"/>
    </source>
</evidence>
<evidence type="ECO:0000256" key="6">
    <source>
        <dbReference type="ARBA" id="ARBA00023163"/>
    </source>
</evidence>
<dbReference type="GO" id="GO:1990077">
    <property type="term" value="C:primosome complex"/>
    <property type="evidence" value="ECO:0007669"/>
    <property type="project" value="UniProtKB-KW"/>
</dbReference>
<evidence type="ECO:0000259" key="7">
    <source>
        <dbReference type="Pfam" id="PF13362"/>
    </source>
</evidence>
<dbReference type="GO" id="GO:0000428">
    <property type="term" value="C:DNA-directed RNA polymerase complex"/>
    <property type="evidence" value="ECO:0007669"/>
    <property type="project" value="UniProtKB-KW"/>
</dbReference>
<dbReference type="InterPro" id="IPR055570">
    <property type="entry name" value="DUF7146"/>
</dbReference>
<proteinExistence type="predicted"/>
<dbReference type="Gene3D" id="3.90.580.10">
    <property type="entry name" value="Zinc finger, CHC2-type domain"/>
    <property type="match status" value="1"/>
</dbReference>
<keyword evidence="5" id="KW-0235">DNA replication</keyword>
<keyword evidence="4" id="KW-0548">Nucleotidyltransferase</keyword>
<dbReference type="InterPro" id="IPR006171">
    <property type="entry name" value="TOPRIM_dom"/>
</dbReference>
<protein>
    <recommendedName>
        <fullName evidence="11">Toprim domain-containing protein</fullName>
    </recommendedName>
</protein>
<dbReference type="InterPro" id="IPR036977">
    <property type="entry name" value="DNA_primase_Znf_CHC2"/>
</dbReference>
<evidence type="ECO:0000256" key="5">
    <source>
        <dbReference type="ARBA" id="ARBA00022705"/>
    </source>
</evidence>
<name>A0A0J7XMT6_9SPHN</name>
<feature type="domain" description="Toprim" evidence="7">
    <location>
        <begin position="196"/>
        <end position="284"/>
    </location>
</feature>
<keyword evidence="1" id="KW-0240">DNA-directed RNA polymerase</keyword>
<evidence type="ECO:0000313" key="9">
    <source>
        <dbReference type="EMBL" id="KMS52423.1"/>
    </source>
</evidence>
<evidence type="ECO:0000256" key="3">
    <source>
        <dbReference type="ARBA" id="ARBA00022679"/>
    </source>
</evidence>
<gene>
    <name evidence="9" type="ORF">V473_21450</name>
</gene>
<dbReference type="RefSeq" id="WP_066609013.1">
    <property type="nucleotide sequence ID" value="NZ_KQ130437.1"/>
</dbReference>
<comment type="caution">
    <text evidence="9">The sequence shown here is derived from an EMBL/GenBank/DDBJ whole genome shotgun (WGS) entry which is preliminary data.</text>
</comment>
<organism evidence="9 10">
    <name type="scientific">Sphingobium cupriresistens LL01</name>
    <dbReference type="NCBI Taxonomy" id="1420583"/>
    <lineage>
        <taxon>Bacteria</taxon>
        <taxon>Pseudomonadati</taxon>
        <taxon>Pseudomonadota</taxon>
        <taxon>Alphaproteobacteria</taxon>
        <taxon>Sphingomonadales</taxon>
        <taxon>Sphingomonadaceae</taxon>
        <taxon>Sphingobium</taxon>
    </lineage>
</organism>
<keyword evidence="3" id="KW-0808">Transferase</keyword>
<accession>A0A0J7XMT6</accession>
<evidence type="ECO:0000256" key="2">
    <source>
        <dbReference type="ARBA" id="ARBA00022515"/>
    </source>
</evidence>